<dbReference type="SUPFAM" id="SSF55103">
    <property type="entry name" value="FAD-linked oxidases, C-terminal domain"/>
    <property type="match status" value="1"/>
</dbReference>
<gene>
    <name evidence="6" type="ORF">HMPREF9440_01821</name>
</gene>
<name>H3KGE1_9BURK</name>
<sequence length="452" mass="48330">SLDGRGRRQGTCLAVLRPGSTEEVARVMRIAREENLVVIAQGGNTSNVEGATPSPGWPDDLNRRTVVLQTARMNRILAIDPVNNTAHVEAGVVLAKLAEAAKEADRLFPLSFAAEGSAQMGGVLATNAGGVHVLRYGNTRALTLGLKVVLADGRVLDLTRSLRKDNAGYDLKQLFIGSEGTLGIITEAVVKLEPRPQSRTVLWLTLADLKAVEGLFTALEREAGPTLTAFELIGRSPLVSAITVRGFTPPTDPADWQVLAEISHMRADDADAANERLTDMLGELMDAGLITDGAVSQSEDQADALWAIREGIPGAVKRQGGNVKHDVSVPRSRMVEVIERTTAALRAAVPMSEPSIFGHYGDGNLHFNVGAVAGSLTKAIFAFEDEIHRIVHDHVLAAGGSIAAEHGVGAMKTLELERTKDPVELDLMRTVKRALDPEGRLNPGRVVRTEGF</sequence>
<dbReference type="InterPro" id="IPR016169">
    <property type="entry name" value="FAD-bd_PCMH_sub2"/>
</dbReference>
<proteinExistence type="inferred from homology"/>
<dbReference type="InterPro" id="IPR016166">
    <property type="entry name" value="FAD-bd_PCMH"/>
</dbReference>
<dbReference type="PROSITE" id="PS51387">
    <property type="entry name" value="FAD_PCMH"/>
    <property type="match status" value="1"/>
</dbReference>
<dbReference type="InterPro" id="IPR016164">
    <property type="entry name" value="FAD-linked_Oxase-like_C"/>
</dbReference>
<keyword evidence="4" id="KW-0274">FAD</keyword>
<dbReference type="Pfam" id="PF01565">
    <property type="entry name" value="FAD_binding_4"/>
    <property type="match status" value="1"/>
</dbReference>
<feature type="domain" description="FAD-binding PCMH-type" evidence="5">
    <location>
        <begin position="8"/>
        <end position="195"/>
    </location>
</feature>
<comment type="cofactor">
    <cofactor evidence="1">
        <name>FAD</name>
        <dbReference type="ChEBI" id="CHEBI:57692"/>
    </cofactor>
</comment>
<dbReference type="Gene3D" id="3.30.43.10">
    <property type="entry name" value="Uridine Diphospho-n-acetylenolpyruvylglucosamine Reductase, domain 2"/>
    <property type="match status" value="1"/>
</dbReference>
<dbReference type="InterPro" id="IPR016171">
    <property type="entry name" value="Vanillyl_alc_oxidase_C-sub2"/>
</dbReference>
<dbReference type="InterPro" id="IPR051264">
    <property type="entry name" value="FAD-oxidored/transferase_4"/>
</dbReference>
<comment type="similarity">
    <text evidence="2">Belongs to the FAD-binding oxidoreductase/transferase type 4 family.</text>
</comment>
<dbReference type="Gene3D" id="3.30.70.2740">
    <property type="match status" value="1"/>
</dbReference>
<keyword evidence="3" id="KW-0285">Flavoprotein</keyword>
<dbReference type="Gene3D" id="1.10.45.10">
    <property type="entry name" value="Vanillyl-alcohol Oxidase, Chain A, domain 4"/>
    <property type="match status" value="1"/>
</dbReference>
<evidence type="ECO:0000256" key="1">
    <source>
        <dbReference type="ARBA" id="ARBA00001974"/>
    </source>
</evidence>
<dbReference type="GO" id="GO:0003824">
    <property type="term" value="F:catalytic activity"/>
    <property type="evidence" value="ECO:0007669"/>
    <property type="project" value="InterPro"/>
</dbReference>
<reference evidence="6 7" key="1">
    <citation type="submission" date="2011-11" db="EMBL/GenBank/DDBJ databases">
        <authorList>
            <person name="Weinstock G."/>
            <person name="Sodergren E."/>
            <person name="Clifton S."/>
            <person name="Fulton L."/>
            <person name="Fulton B."/>
            <person name="Courtney L."/>
            <person name="Fronick C."/>
            <person name="Harrison M."/>
            <person name="Strong C."/>
            <person name="Farmer C."/>
            <person name="Delahaunty K."/>
            <person name="Markovic C."/>
            <person name="Hall O."/>
            <person name="Minx P."/>
            <person name="Tomlinson C."/>
            <person name="Mitreva M."/>
            <person name="Hou S."/>
            <person name="Chen J."/>
            <person name="Wollam A."/>
            <person name="Pepin K.H."/>
            <person name="Johnson M."/>
            <person name="Bhonagiri V."/>
            <person name="Zhang X."/>
            <person name="Suruliraj S."/>
            <person name="Warren W."/>
            <person name="Chinwalla A."/>
            <person name="Mardis E.R."/>
            <person name="Wilson R.K."/>
        </authorList>
    </citation>
    <scope>NUCLEOTIDE SEQUENCE [LARGE SCALE GENOMIC DNA]</scope>
    <source>
        <strain evidence="6 7">YIT 11816</strain>
    </source>
</reference>
<dbReference type="InterPro" id="IPR006094">
    <property type="entry name" value="Oxid_FAD_bind_N"/>
</dbReference>
<dbReference type="Gene3D" id="3.30.70.2190">
    <property type="match status" value="1"/>
</dbReference>
<dbReference type="InterPro" id="IPR004113">
    <property type="entry name" value="FAD-bd_oxidored_4_C"/>
</dbReference>
<evidence type="ECO:0000256" key="4">
    <source>
        <dbReference type="ARBA" id="ARBA00022827"/>
    </source>
</evidence>
<dbReference type="GO" id="GO:0071949">
    <property type="term" value="F:FAD binding"/>
    <property type="evidence" value="ECO:0007669"/>
    <property type="project" value="InterPro"/>
</dbReference>
<dbReference type="EMBL" id="AFBQ01000273">
    <property type="protein sequence ID" value="EHY30821.1"/>
    <property type="molecule type" value="Genomic_DNA"/>
</dbReference>
<dbReference type="STRING" id="762967.HMPREF9440_01821"/>
<dbReference type="Gene3D" id="3.30.465.10">
    <property type="match status" value="1"/>
</dbReference>
<dbReference type="Pfam" id="PF02913">
    <property type="entry name" value="FAD-oxidase_C"/>
    <property type="match status" value="1"/>
</dbReference>
<dbReference type="SUPFAM" id="SSF56176">
    <property type="entry name" value="FAD-binding/transporter-associated domain-like"/>
    <property type="match status" value="1"/>
</dbReference>
<dbReference type="AlphaFoldDB" id="H3KGE1"/>
<evidence type="ECO:0000256" key="2">
    <source>
        <dbReference type="ARBA" id="ARBA00008000"/>
    </source>
</evidence>
<dbReference type="PANTHER" id="PTHR43716:SF2">
    <property type="entry name" value="BLL6224 PROTEIN"/>
    <property type="match status" value="1"/>
</dbReference>
<dbReference type="InterPro" id="IPR036318">
    <property type="entry name" value="FAD-bd_PCMH-like_sf"/>
</dbReference>
<dbReference type="Proteomes" id="UP000004956">
    <property type="component" value="Unassembled WGS sequence"/>
</dbReference>
<accession>H3KGE1</accession>
<dbReference type="GO" id="GO:0022904">
    <property type="term" value="P:respiratory electron transport chain"/>
    <property type="evidence" value="ECO:0007669"/>
    <property type="project" value="TreeGrafter"/>
</dbReference>
<keyword evidence="7" id="KW-1185">Reference proteome</keyword>
<dbReference type="FunFam" id="1.10.45.10:FF:000001">
    <property type="entry name" value="D-lactate dehydrogenase mitochondrial"/>
    <property type="match status" value="1"/>
</dbReference>
<feature type="non-terminal residue" evidence="6">
    <location>
        <position position="1"/>
    </location>
</feature>
<evidence type="ECO:0000256" key="3">
    <source>
        <dbReference type="ARBA" id="ARBA00022630"/>
    </source>
</evidence>
<evidence type="ECO:0000313" key="7">
    <source>
        <dbReference type="Proteomes" id="UP000004956"/>
    </source>
</evidence>
<comment type="caution">
    <text evidence="6">The sequence shown here is derived from an EMBL/GenBank/DDBJ whole genome shotgun (WGS) entry which is preliminary data.</text>
</comment>
<dbReference type="InterPro" id="IPR016167">
    <property type="entry name" value="FAD-bd_PCMH_sub1"/>
</dbReference>
<evidence type="ECO:0000259" key="5">
    <source>
        <dbReference type="PROSITE" id="PS51387"/>
    </source>
</evidence>
<dbReference type="PATRIC" id="fig|762967.3.peg.1432"/>
<protein>
    <submittedName>
        <fullName evidence="6">FAD linked oxidase protein</fullName>
    </submittedName>
</protein>
<organism evidence="6 7">
    <name type="scientific">Sutterella parvirubra YIT 11816</name>
    <dbReference type="NCBI Taxonomy" id="762967"/>
    <lineage>
        <taxon>Bacteria</taxon>
        <taxon>Pseudomonadati</taxon>
        <taxon>Pseudomonadota</taxon>
        <taxon>Betaproteobacteria</taxon>
        <taxon>Burkholderiales</taxon>
        <taxon>Sutterellaceae</taxon>
        <taxon>Sutterella</taxon>
    </lineage>
</organism>
<dbReference type="PANTHER" id="PTHR43716">
    <property type="entry name" value="D-2-HYDROXYGLUTARATE DEHYDROGENASE, MITOCHONDRIAL"/>
    <property type="match status" value="1"/>
</dbReference>
<dbReference type="HOGENOM" id="CLU_619013_0_0_4"/>
<evidence type="ECO:0000313" key="6">
    <source>
        <dbReference type="EMBL" id="EHY30821.1"/>
    </source>
</evidence>